<dbReference type="RefSeq" id="WP_123388748.1">
    <property type="nucleotide sequence ID" value="NZ_RKHO01000001.1"/>
</dbReference>
<dbReference type="PROSITE" id="PS50949">
    <property type="entry name" value="HTH_GNTR"/>
    <property type="match status" value="1"/>
</dbReference>
<proteinExistence type="predicted"/>
<gene>
    <name evidence="5" type="ORF">EDD33_0204</name>
</gene>
<dbReference type="SMART" id="SM00345">
    <property type="entry name" value="HTH_GNTR"/>
    <property type="match status" value="1"/>
</dbReference>
<organism evidence="5 6">
    <name type="scientific">Nocardioides aurantiacus</name>
    <dbReference type="NCBI Taxonomy" id="86796"/>
    <lineage>
        <taxon>Bacteria</taxon>
        <taxon>Bacillati</taxon>
        <taxon>Actinomycetota</taxon>
        <taxon>Actinomycetes</taxon>
        <taxon>Propionibacteriales</taxon>
        <taxon>Nocardioidaceae</taxon>
        <taxon>Nocardioides</taxon>
    </lineage>
</organism>
<dbReference type="Gene3D" id="1.20.120.530">
    <property type="entry name" value="GntR ligand-binding domain-like"/>
    <property type="match status" value="1"/>
</dbReference>
<comment type="caution">
    <text evidence="5">The sequence shown here is derived from an EMBL/GenBank/DDBJ whole genome shotgun (WGS) entry which is preliminary data.</text>
</comment>
<feature type="domain" description="HTH gntR-type" evidence="4">
    <location>
        <begin position="12"/>
        <end position="79"/>
    </location>
</feature>
<evidence type="ECO:0000313" key="5">
    <source>
        <dbReference type="EMBL" id="ROR89381.1"/>
    </source>
</evidence>
<dbReference type="PANTHER" id="PTHR43537:SF24">
    <property type="entry name" value="GLUCONATE OPERON TRANSCRIPTIONAL REPRESSOR"/>
    <property type="match status" value="1"/>
</dbReference>
<dbReference type="InterPro" id="IPR036390">
    <property type="entry name" value="WH_DNA-bd_sf"/>
</dbReference>
<protein>
    <submittedName>
        <fullName evidence="5">GntR family transcriptional regulator</fullName>
    </submittedName>
</protein>
<dbReference type="AlphaFoldDB" id="A0A3N2CPD3"/>
<sequence>MTQVRRPGGARASGAHVVYVELKRRILDLELEPGARLHEPALTTELGVSRTPLREAVRRLIAENLLEQQPTGAVLVPLLDARDVVELYDVRAALEGLMAGTAARRATGADHDALRGLLARNEALVHFRDDAMVAGTAIHDRIGEIAGNAWAQHLHRQVSDQMRRYKLATNASEERRTAALGEHHDICAAIIAGDDVAAADLASRHVLGARDVAVRALGEPGAGTAPSRSNAP</sequence>
<dbReference type="Proteomes" id="UP000281738">
    <property type="component" value="Unassembled WGS sequence"/>
</dbReference>
<evidence type="ECO:0000256" key="2">
    <source>
        <dbReference type="ARBA" id="ARBA00023125"/>
    </source>
</evidence>
<evidence type="ECO:0000256" key="1">
    <source>
        <dbReference type="ARBA" id="ARBA00023015"/>
    </source>
</evidence>
<dbReference type="InterPro" id="IPR036388">
    <property type="entry name" value="WH-like_DNA-bd_sf"/>
</dbReference>
<evidence type="ECO:0000259" key="4">
    <source>
        <dbReference type="PROSITE" id="PS50949"/>
    </source>
</evidence>
<evidence type="ECO:0000256" key="3">
    <source>
        <dbReference type="ARBA" id="ARBA00023163"/>
    </source>
</evidence>
<dbReference type="SUPFAM" id="SSF46785">
    <property type="entry name" value="Winged helix' DNA-binding domain"/>
    <property type="match status" value="1"/>
</dbReference>
<keyword evidence="2" id="KW-0238">DNA-binding</keyword>
<dbReference type="InterPro" id="IPR000524">
    <property type="entry name" value="Tscrpt_reg_HTH_GntR"/>
</dbReference>
<evidence type="ECO:0000313" key="6">
    <source>
        <dbReference type="Proteomes" id="UP000281738"/>
    </source>
</evidence>
<dbReference type="Pfam" id="PF00392">
    <property type="entry name" value="GntR"/>
    <property type="match status" value="1"/>
</dbReference>
<dbReference type="EMBL" id="RKHO01000001">
    <property type="protein sequence ID" value="ROR89381.1"/>
    <property type="molecule type" value="Genomic_DNA"/>
</dbReference>
<keyword evidence="3" id="KW-0804">Transcription</keyword>
<dbReference type="OrthoDB" id="8680240at2"/>
<dbReference type="SUPFAM" id="SSF48008">
    <property type="entry name" value="GntR ligand-binding domain-like"/>
    <property type="match status" value="1"/>
</dbReference>
<dbReference type="SMART" id="SM00895">
    <property type="entry name" value="FCD"/>
    <property type="match status" value="1"/>
</dbReference>
<keyword evidence="6" id="KW-1185">Reference proteome</keyword>
<dbReference type="GO" id="GO:0003700">
    <property type="term" value="F:DNA-binding transcription factor activity"/>
    <property type="evidence" value="ECO:0007669"/>
    <property type="project" value="InterPro"/>
</dbReference>
<dbReference type="InterPro" id="IPR008920">
    <property type="entry name" value="TF_FadR/GntR_C"/>
</dbReference>
<dbReference type="Pfam" id="PF07729">
    <property type="entry name" value="FCD"/>
    <property type="match status" value="1"/>
</dbReference>
<dbReference type="PANTHER" id="PTHR43537">
    <property type="entry name" value="TRANSCRIPTIONAL REGULATOR, GNTR FAMILY"/>
    <property type="match status" value="1"/>
</dbReference>
<accession>A0A3N2CPD3</accession>
<reference evidence="5 6" key="1">
    <citation type="submission" date="2018-11" db="EMBL/GenBank/DDBJ databases">
        <title>Sequencing the genomes of 1000 actinobacteria strains.</title>
        <authorList>
            <person name="Klenk H.-P."/>
        </authorList>
    </citation>
    <scope>NUCLEOTIDE SEQUENCE [LARGE SCALE GENOMIC DNA]</scope>
    <source>
        <strain evidence="5 6">DSM 12652</strain>
    </source>
</reference>
<dbReference type="InterPro" id="IPR011711">
    <property type="entry name" value="GntR_C"/>
</dbReference>
<keyword evidence="1" id="KW-0805">Transcription regulation</keyword>
<dbReference type="Gene3D" id="1.10.10.10">
    <property type="entry name" value="Winged helix-like DNA-binding domain superfamily/Winged helix DNA-binding domain"/>
    <property type="match status" value="1"/>
</dbReference>
<dbReference type="GO" id="GO:0003677">
    <property type="term" value="F:DNA binding"/>
    <property type="evidence" value="ECO:0007669"/>
    <property type="project" value="UniProtKB-KW"/>
</dbReference>
<name>A0A3N2CPD3_9ACTN</name>